<evidence type="ECO:0000256" key="3">
    <source>
        <dbReference type="ARBA" id="ARBA00022448"/>
    </source>
</evidence>
<evidence type="ECO:0000256" key="1">
    <source>
        <dbReference type="ARBA" id="ARBA00004196"/>
    </source>
</evidence>
<feature type="domain" description="Solute-binding protein family 5" evidence="6">
    <location>
        <begin position="88"/>
        <end position="443"/>
    </location>
</feature>
<keyword evidence="3" id="KW-0813">Transport</keyword>
<dbReference type="GO" id="GO:0015833">
    <property type="term" value="P:peptide transport"/>
    <property type="evidence" value="ECO:0007669"/>
    <property type="project" value="TreeGrafter"/>
</dbReference>
<dbReference type="Gene3D" id="3.40.190.10">
    <property type="entry name" value="Periplasmic binding protein-like II"/>
    <property type="match status" value="1"/>
</dbReference>
<protein>
    <submittedName>
        <fullName evidence="7">ABC transporter substrate-binding protein</fullName>
    </submittedName>
</protein>
<dbReference type="GO" id="GO:0043190">
    <property type="term" value="C:ATP-binding cassette (ABC) transporter complex"/>
    <property type="evidence" value="ECO:0007669"/>
    <property type="project" value="InterPro"/>
</dbReference>
<evidence type="ECO:0000259" key="6">
    <source>
        <dbReference type="Pfam" id="PF00496"/>
    </source>
</evidence>
<proteinExistence type="inferred from homology"/>
<dbReference type="GO" id="GO:0030313">
    <property type="term" value="C:cell envelope"/>
    <property type="evidence" value="ECO:0007669"/>
    <property type="project" value="UniProtKB-SubCell"/>
</dbReference>
<dbReference type="EMBL" id="CP071696">
    <property type="protein sequence ID" value="QTX03813.1"/>
    <property type="molecule type" value="Genomic_DNA"/>
</dbReference>
<keyword evidence="8" id="KW-1185">Reference proteome</keyword>
<dbReference type="PROSITE" id="PS51257">
    <property type="entry name" value="PROKAR_LIPOPROTEIN"/>
    <property type="match status" value="1"/>
</dbReference>
<dbReference type="RefSeq" id="WP_210896781.1">
    <property type="nucleotide sequence ID" value="NZ_CP071696.1"/>
</dbReference>
<dbReference type="InterPro" id="IPR039424">
    <property type="entry name" value="SBP_5"/>
</dbReference>
<dbReference type="SUPFAM" id="SSF53850">
    <property type="entry name" value="Periplasmic binding protein-like II"/>
    <property type="match status" value="1"/>
</dbReference>
<evidence type="ECO:0000256" key="2">
    <source>
        <dbReference type="ARBA" id="ARBA00005695"/>
    </source>
</evidence>
<organism evidence="7 8">
    <name type="scientific">Agromyces archimandritae</name>
    <dbReference type="NCBI Taxonomy" id="2781962"/>
    <lineage>
        <taxon>Bacteria</taxon>
        <taxon>Bacillati</taxon>
        <taxon>Actinomycetota</taxon>
        <taxon>Actinomycetes</taxon>
        <taxon>Micrococcales</taxon>
        <taxon>Microbacteriaceae</taxon>
        <taxon>Agromyces</taxon>
    </lineage>
</organism>
<accession>A0A975FJS2</accession>
<dbReference type="Proteomes" id="UP000671914">
    <property type="component" value="Chromosome"/>
</dbReference>
<feature type="chain" id="PRO_5038358801" evidence="5">
    <location>
        <begin position="27"/>
        <end position="533"/>
    </location>
</feature>
<comment type="similarity">
    <text evidence="2">Belongs to the bacterial solute-binding protein 5 family.</text>
</comment>
<dbReference type="PIRSF" id="PIRSF002741">
    <property type="entry name" value="MppA"/>
    <property type="match status" value="1"/>
</dbReference>
<feature type="signal peptide" evidence="5">
    <location>
        <begin position="1"/>
        <end position="26"/>
    </location>
</feature>
<dbReference type="AlphaFoldDB" id="A0A975FJS2"/>
<reference evidence="7" key="1">
    <citation type="submission" date="2021-03" db="EMBL/GenBank/DDBJ databases">
        <title>Agromyces archimandritus sp. nov., isolated from the cockroach Archimandrita tessellata.</title>
        <authorList>
            <person name="Guzman J."/>
            <person name="Ortuzar M."/>
            <person name="Poehlein A."/>
            <person name="Daniel R."/>
            <person name="Trujillo M."/>
            <person name="Vilcinskas A."/>
        </authorList>
    </citation>
    <scope>NUCLEOTIDE SEQUENCE</scope>
    <source>
        <strain evidence="7">G127AT</strain>
    </source>
</reference>
<evidence type="ECO:0000313" key="8">
    <source>
        <dbReference type="Proteomes" id="UP000671914"/>
    </source>
</evidence>
<dbReference type="PANTHER" id="PTHR30290">
    <property type="entry name" value="PERIPLASMIC BINDING COMPONENT OF ABC TRANSPORTER"/>
    <property type="match status" value="1"/>
</dbReference>
<dbReference type="InterPro" id="IPR000914">
    <property type="entry name" value="SBP_5_dom"/>
</dbReference>
<dbReference type="CDD" id="cd08512">
    <property type="entry name" value="PBP2_NikA_DppA_OppA_like_7"/>
    <property type="match status" value="1"/>
</dbReference>
<keyword evidence="4 5" id="KW-0732">Signal</keyword>
<evidence type="ECO:0000256" key="4">
    <source>
        <dbReference type="ARBA" id="ARBA00022729"/>
    </source>
</evidence>
<comment type="subcellular location">
    <subcellularLocation>
        <location evidence="1">Cell envelope</location>
    </subcellularLocation>
</comment>
<dbReference type="InterPro" id="IPR030678">
    <property type="entry name" value="Peptide/Ni-bd"/>
</dbReference>
<dbReference type="PANTHER" id="PTHR30290:SF10">
    <property type="entry name" value="PERIPLASMIC OLIGOPEPTIDE-BINDING PROTEIN-RELATED"/>
    <property type="match status" value="1"/>
</dbReference>
<sequence>MRASARFRTRSAAAVAFAAATALVLAGCSGGNSATKDDEGAAAGSLVIDTAFSIETADPGHTYDPTGNMLAKALYETLVDFEGSDVSTPVPGLATWTENDAATEFTFTLEDGRVFSDGSPITADDVVYSLTRVQGMAEAKPNFLLNGITIEAVDEQTVRFTTETPLLQLPAILANPALGIVNAGVAQANGGSGDADDSAQSFLDGESAGSGPFVLDSLDLTSQIVLTKNEKYNGDEESAYDRVVIRNVTESATQLINLQGGDSMVALDLNGDQVEGLGDGFTVDSVPSGQTIFLLLNQSADIAGELANVKIAEAIRYGLDYDALLELAGAGATQATGVIPTGFEGALEDGVAQDLERAKAALAESGYAGQKLTLQFPNDYPVGGVEFTPLAERIQDQLAGIGLDVELAPAPFATELDAYVNGTEGFGLWFWGPDYADSANFLPFAPGLKVGLRAGWAADANPEIAGLAATAASATDPETRTADFTAFAEAMQADGPFVPLIVPGRNIATADTVAGAVYNSVWDVDIAEITPAG</sequence>
<evidence type="ECO:0000313" key="7">
    <source>
        <dbReference type="EMBL" id="QTX03813.1"/>
    </source>
</evidence>
<dbReference type="Gene3D" id="3.10.105.10">
    <property type="entry name" value="Dipeptide-binding Protein, Domain 3"/>
    <property type="match status" value="1"/>
</dbReference>
<dbReference type="KEGG" id="aarc:G127AT_10825"/>
<dbReference type="Gene3D" id="3.90.76.10">
    <property type="entry name" value="Dipeptide-binding Protein, Domain 1"/>
    <property type="match status" value="1"/>
</dbReference>
<gene>
    <name evidence="7" type="ORF">G127AT_10825</name>
</gene>
<dbReference type="GO" id="GO:0042597">
    <property type="term" value="C:periplasmic space"/>
    <property type="evidence" value="ECO:0007669"/>
    <property type="project" value="UniProtKB-ARBA"/>
</dbReference>
<evidence type="ECO:0000256" key="5">
    <source>
        <dbReference type="SAM" id="SignalP"/>
    </source>
</evidence>
<dbReference type="GO" id="GO:1904680">
    <property type="term" value="F:peptide transmembrane transporter activity"/>
    <property type="evidence" value="ECO:0007669"/>
    <property type="project" value="TreeGrafter"/>
</dbReference>
<dbReference type="Pfam" id="PF00496">
    <property type="entry name" value="SBP_bac_5"/>
    <property type="match status" value="1"/>
</dbReference>
<name>A0A975FJS2_9MICO</name>